<dbReference type="Proteomes" id="UP000326396">
    <property type="component" value="Linkage Group LG9"/>
</dbReference>
<keyword evidence="3" id="KW-1185">Reference proteome</keyword>
<protein>
    <recommendedName>
        <fullName evidence="1">U3 small nucleolar RNA-associated protein 10 N-terminal domain-containing protein</fullName>
    </recommendedName>
</protein>
<gene>
    <name evidence="2" type="ORF">E3N88_39864</name>
</gene>
<name>A0A5N6LL71_9ASTR</name>
<organism evidence="2 3">
    <name type="scientific">Mikania micrantha</name>
    <name type="common">bitter vine</name>
    <dbReference type="NCBI Taxonomy" id="192012"/>
    <lineage>
        <taxon>Eukaryota</taxon>
        <taxon>Viridiplantae</taxon>
        <taxon>Streptophyta</taxon>
        <taxon>Embryophyta</taxon>
        <taxon>Tracheophyta</taxon>
        <taxon>Spermatophyta</taxon>
        <taxon>Magnoliopsida</taxon>
        <taxon>eudicotyledons</taxon>
        <taxon>Gunneridae</taxon>
        <taxon>Pentapetalae</taxon>
        <taxon>asterids</taxon>
        <taxon>campanulids</taxon>
        <taxon>Asterales</taxon>
        <taxon>Asteraceae</taxon>
        <taxon>Asteroideae</taxon>
        <taxon>Heliantheae alliance</taxon>
        <taxon>Eupatorieae</taxon>
        <taxon>Mikania</taxon>
    </lineage>
</organism>
<proteinExistence type="predicted"/>
<dbReference type="GO" id="GO:0045943">
    <property type="term" value="P:positive regulation of transcription by RNA polymerase I"/>
    <property type="evidence" value="ECO:0007669"/>
    <property type="project" value="TreeGrafter"/>
</dbReference>
<evidence type="ECO:0000259" key="1">
    <source>
        <dbReference type="Pfam" id="PF12397"/>
    </source>
</evidence>
<evidence type="ECO:0000313" key="2">
    <source>
        <dbReference type="EMBL" id="KAD2392887.1"/>
    </source>
</evidence>
<dbReference type="OrthoDB" id="31183at2759"/>
<dbReference type="PANTHER" id="PTHR13457:SF1">
    <property type="entry name" value="HEAT REPEAT-CONTAINING PROTEIN 1"/>
    <property type="match status" value="1"/>
</dbReference>
<dbReference type="EMBL" id="SZYD01000019">
    <property type="protein sequence ID" value="KAD2392887.1"/>
    <property type="molecule type" value="Genomic_DNA"/>
</dbReference>
<dbReference type="GO" id="GO:0032040">
    <property type="term" value="C:small-subunit processome"/>
    <property type="evidence" value="ECO:0007669"/>
    <property type="project" value="TreeGrafter"/>
</dbReference>
<dbReference type="GO" id="GO:0030686">
    <property type="term" value="C:90S preribosome"/>
    <property type="evidence" value="ECO:0007669"/>
    <property type="project" value="TreeGrafter"/>
</dbReference>
<dbReference type="InterPro" id="IPR040191">
    <property type="entry name" value="UTP10"/>
</dbReference>
<dbReference type="Pfam" id="PF12397">
    <property type="entry name" value="U3snoRNP10"/>
    <property type="match status" value="1"/>
</dbReference>
<dbReference type="GO" id="GO:0030515">
    <property type="term" value="F:snoRNA binding"/>
    <property type="evidence" value="ECO:0007669"/>
    <property type="project" value="TreeGrafter"/>
</dbReference>
<dbReference type="InterPro" id="IPR022125">
    <property type="entry name" value="U3snoRNP10_N"/>
</dbReference>
<dbReference type="PANTHER" id="PTHR13457">
    <property type="entry name" value="BAP28"/>
    <property type="match status" value="1"/>
</dbReference>
<reference evidence="2 3" key="1">
    <citation type="submission" date="2019-05" db="EMBL/GenBank/DDBJ databases">
        <title>Mikania micrantha, genome provides insights into the molecular mechanism of rapid growth.</title>
        <authorList>
            <person name="Liu B."/>
        </authorList>
    </citation>
    <scope>NUCLEOTIDE SEQUENCE [LARGE SCALE GENOMIC DNA]</scope>
    <source>
        <strain evidence="2">NLD-2019</strain>
        <tissue evidence="2">Leaf</tissue>
    </source>
</reference>
<comment type="caution">
    <text evidence="2">The sequence shown here is derived from an EMBL/GenBank/DDBJ whole genome shotgun (WGS) entry which is preliminary data.</text>
</comment>
<accession>A0A5N6LL71</accession>
<dbReference type="GO" id="GO:0034455">
    <property type="term" value="C:t-UTP complex"/>
    <property type="evidence" value="ECO:0007669"/>
    <property type="project" value="TreeGrafter"/>
</dbReference>
<evidence type="ECO:0000313" key="3">
    <source>
        <dbReference type="Proteomes" id="UP000326396"/>
    </source>
</evidence>
<sequence>MATSIASQLQAIRSIVKVADTESNKRPFTRPSILFDAKEAADIDLDTLFNLALSALAGWRCGFGINQVCSFWYLSIWSNHKLDQPPDILVYAKSLTRLEILVSQDERFGNYKNDLFAHKSKELDRELMGIEENNQINASVSSYLRLLSGYFQLPSALRTLEYLIRRYKIHVYNIEELILCALPYHDTHVFVRIVQLLDTGHGKWMFLEGVKTSGAPPPRKVIVQQCVRDMGILEALCNYASPSKKVQPSRPVISFCTAVVIEVFGSLPVIDSDVVKRILPYLVSSLQSHSKGNIDHKNRTAASLTVTGQQPSLQVLLLLLRLNQRPRPLGEARLTKNAHGSPEELRLASSMIMAGALMIVGLLANRSTLSPNLVKSLIRSIVDVAREDTEHSTDLQLFRVSFMALVNVVQFQSIEVLPKKVVDILKEIRDLSGILFGLTKEFNVDKFMAILLESLMEYSSNDDGCHQVLLSIIETVPVNALVGRLVSKLLYTSMKLYKKGNETSSSSAPG</sequence>
<feature type="domain" description="U3 small nucleolar RNA-associated protein 10 N-terminal" evidence="1">
    <location>
        <begin position="352"/>
        <end position="455"/>
    </location>
</feature>
<dbReference type="AlphaFoldDB" id="A0A5N6LL71"/>
<dbReference type="GO" id="GO:0000462">
    <property type="term" value="P:maturation of SSU-rRNA from tricistronic rRNA transcript (SSU-rRNA, 5.8S rRNA, LSU-rRNA)"/>
    <property type="evidence" value="ECO:0007669"/>
    <property type="project" value="TreeGrafter"/>
</dbReference>